<keyword evidence="3 4" id="KW-0288">FMN</keyword>
<keyword evidence="3" id="KW-0460">Magnesium</keyword>
<evidence type="ECO:0000259" key="6">
    <source>
        <dbReference type="Pfam" id="PF04127"/>
    </source>
</evidence>
<dbReference type="Pfam" id="PF02441">
    <property type="entry name" value="Flavoprotein"/>
    <property type="match status" value="1"/>
</dbReference>
<feature type="domain" description="Flavoprotein" evidence="5">
    <location>
        <begin position="32"/>
        <end position="205"/>
    </location>
</feature>
<feature type="binding site" evidence="3">
    <location>
        <position position="374"/>
    </location>
    <ligand>
        <name>CTP</name>
        <dbReference type="ChEBI" id="CHEBI:37563"/>
    </ligand>
</feature>
<name>E7G3Y5_9HELI</name>
<keyword evidence="3" id="KW-0479">Metal-binding</keyword>
<keyword evidence="3 4" id="KW-0285">Flavoprotein</keyword>
<dbReference type="SUPFAM" id="SSF52507">
    <property type="entry name" value="Homo-oligomeric flavin-containing Cys decarboxylases, HFCD"/>
    <property type="match status" value="1"/>
</dbReference>
<dbReference type="InterPro" id="IPR035929">
    <property type="entry name" value="CoaB-like_sf"/>
</dbReference>
<dbReference type="InterPro" id="IPR036551">
    <property type="entry name" value="Flavin_trans-like"/>
</dbReference>
<evidence type="ECO:0000256" key="1">
    <source>
        <dbReference type="ARBA" id="ARBA00022793"/>
    </source>
</evidence>
<dbReference type="Gene3D" id="3.40.50.1950">
    <property type="entry name" value="Flavin prenyltransferase-like"/>
    <property type="match status" value="1"/>
</dbReference>
<dbReference type="Pfam" id="PF04127">
    <property type="entry name" value="DFP"/>
    <property type="match status" value="1"/>
</dbReference>
<keyword evidence="3 4" id="KW-0436">Ligase</keyword>
<dbReference type="InterPro" id="IPR005252">
    <property type="entry name" value="CoaBC"/>
</dbReference>
<dbReference type="PANTHER" id="PTHR14359:SF6">
    <property type="entry name" value="PHOSPHOPANTOTHENOYLCYSTEINE DECARBOXYLASE"/>
    <property type="match status" value="1"/>
</dbReference>
<comment type="similarity">
    <text evidence="3 4">In the N-terminal section; belongs to the HFCD (homo-oligomeric flavin containing Cys decarboxylase) superfamily.</text>
</comment>
<comment type="pathway">
    <text evidence="3 4">Cofactor biosynthesis; coenzyme A biosynthesis; CoA from (R)-pantothenate: step 2/5.</text>
</comment>
<dbReference type="UniPathway" id="UPA00241">
    <property type="reaction ID" value="UER00353"/>
</dbReference>
<feature type="binding site" evidence="3">
    <location>
        <position position="308"/>
    </location>
    <ligand>
        <name>CTP</name>
        <dbReference type="ChEBI" id="CHEBI:37563"/>
    </ligand>
</feature>
<comment type="function">
    <text evidence="4">Catalyzes two steps in the biosynthesis of coenzyme A. In the first step cysteine is conjugated to 4'-phosphopantothenate to form 4-phosphopantothenoylcysteine, in the latter compound is decarboxylated to form 4'-phosphopantotheine.</text>
</comment>
<comment type="catalytic activity">
    <reaction evidence="3 4">
        <text>(R)-4'-phosphopantothenate + L-cysteine + CTP = N-[(R)-4-phosphopantothenoyl]-L-cysteine + CMP + diphosphate + H(+)</text>
        <dbReference type="Rhea" id="RHEA:19397"/>
        <dbReference type="ChEBI" id="CHEBI:10986"/>
        <dbReference type="ChEBI" id="CHEBI:15378"/>
        <dbReference type="ChEBI" id="CHEBI:33019"/>
        <dbReference type="ChEBI" id="CHEBI:35235"/>
        <dbReference type="ChEBI" id="CHEBI:37563"/>
        <dbReference type="ChEBI" id="CHEBI:59458"/>
        <dbReference type="ChEBI" id="CHEBI:60377"/>
        <dbReference type="EC" id="6.3.2.5"/>
    </reaction>
</comment>
<reference evidence="7 8" key="1">
    <citation type="journal article" date="2011" name="Vet. Res.">
        <title>Genome sequence of Helicobacter suis supports its role in gastric pathology.</title>
        <authorList>
            <person name="Vermoote M."/>
            <person name="Vandekerckhove T.T."/>
            <person name="Flahou B."/>
            <person name="Pasmans F."/>
            <person name="Smet A."/>
            <person name="De Groote D."/>
            <person name="Van Criekinge W."/>
            <person name="Ducatelle R."/>
            <person name="Haesebrouck F."/>
        </authorList>
    </citation>
    <scope>NUCLEOTIDE SEQUENCE [LARGE SCALE GENOMIC DNA]</scope>
    <source>
        <strain evidence="7 8">HS5</strain>
    </source>
</reference>
<dbReference type="GO" id="GO:0071513">
    <property type="term" value="C:phosphopantothenoylcysteine decarboxylase complex"/>
    <property type="evidence" value="ECO:0007669"/>
    <property type="project" value="TreeGrafter"/>
</dbReference>
<dbReference type="GO" id="GO:0004632">
    <property type="term" value="F:phosphopantothenate--cysteine ligase activity"/>
    <property type="evidence" value="ECO:0007669"/>
    <property type="project" value="UniProtKB-UniRule"/>
</dbReference>
<feature type="region of interest" description="Phosphopantothenoylcysteine decarboxylase" evidence="3">
    <location>
        <begin position="1"/>
        <end position="218"/>
    </location>
</feature>
<evidence type="ECO:0000256" key="2">
    <source>
        <dbReference type="ARBA" id="ARBA00023239"/>
    </source>
</evidence>
<dbReference type="HAMAP" id="MF_02225">
    <property type="entry name" value="CoaBC"/>
    <property type="match status" value="1"/>
</dbReference>
<dbReference type="SUPFAM" id="SSF102645">
    <property type="entry name" value="CoaB-like"/>
    <property type="match status" value="1"/>
</dbReference>
<evidence type="ECO:0000313" key="7">
    <source>
        <dbReference type="EMBL" id="EFX41914.1"/>
    </source>
</evidence>
<evidence type="ECO:0000256" key="3">
    <source>
        <dbReference type="HAMAP-Rule" id="MF_02225"/>
    </source>
</evidence>
<dbReference type="EC" id="4.1.1.36" evidence="3"/>
<sequence length="428" mass="46361">MVKITLGISQKKSFWRWYMLSSLMNSTLLQGKNILLLVSGSIAVYKALDLVRIFAKMGANVRVVMSAGACKFVTPLSFEALSHFSVLTDQNERWNMQEQACTNHITYAKADLVLLAPASANTLAKLAHGLADNALTATFLASHAPKIIAPAMNTQMLQAPATQENLERLKSWGCIIVEPKSDLLACNTTGKGALAEIIEIVGASVKALCLDSFWQDQRVVVTGGGSVEAIDSVRCISNISSGLQASSLALALWLKGAQVVFISSAFALLPEGITCISVKSAQDYLKALKSEQNFYNPPFLFMLAAVSDYKSAHVYTGKLKKQDLGSTWNLECVQNPDILKSLEGFYKIGFKAEESIESLASAQKLLEPVDLGGKGCKVVCLNSTQALGATNNQIVLLNQVTSQTTKCSTKFDLSFEILDFVRDTYNSC</sequence>
<evidence type="ECO:0000259" key="5">
    <source>
        <dbReference type="Pfam" id="PF02441"/>
    </source>
</evidence>
<organism evidence="7 8">
    <name type="scientific">Helicobacter suis HS5</name>
    <dbReference type="NCBI Taxonomy" id="710394"/>
    <lineage>
        <taxon>Bacteria</taxon>
        <taxon>Pseudomonadati</taxon>
        <taxon>Campylobacterota</taxon>
        <taxon>Epsilonproteobacteria</taxon>
        <taxon>Campylobacterales</taxon>
        <taxon>Helicobacteraceae</taxon>
        <taxon>Helicobacter</taxon>
    </lineage>
</organism>
<evidence type="ECO:0000313" key="8">
    <source>
        <dbReference type="Proteomes" id="UP000054093"/>
    </source>
</evidence>
<dbReference type="NCBIfam" id="TIGR00521">
    <property type="entry name" value="coaBC_dfp"/>
    <property type="match status" value="1"/>
</dbReference>
<comment type="catalytic activity">
    <reaction evidence="3 4">
        <text>N-[(R)-4-phosphopantothenoyl]-L-cysteine + H(+) = (R)-4'-phosphopantetheine + CO2</text>
        <dbReference type="Rhea" id="RHEA:16793"/>
        <dbReference type="ChEBI" id="CHEBI:15378"/>
        <dbReference type="ChEBI" id="CHEBI:16526"/>
        <dbReference type="ChEBI" id="CHEBI:59458"/>
        <dbReference type="ChEBI" id="CHEBI:61723"/>
        <dbReference type="EC" id="4.1.1.36"/>
    </reaction>
</comment>
<dbReference type="Proteomes" id="UP000054093">
    <property type="component" value="Unassembled WGS sequence"/>
</dbReference>
<dbReference type="PANTHER" id="PTHR14359">
    <property type="entry name" value="HOMO-OLIGOMERIC FLAVIN CONTAINING CYS DECARBOXYLASE FAMILY"/>
    <property type="match status" value="1"/>
</dbReference>
<feature type="binding site" evidence="3">
    <location>
        <position position="318"/>
    </location>
    <ligand>
        <name>CTP</name>
        <dbReference type="ChEBI" id="CHEBI:37563"/>
    </ligand>
</feature>
<dbReference type="Gene3D" id="3.40.50.10300">
    <property type="entry name" value="CoaB-like"/>
    <property type="match status" value="1"/>
</dbReference>
<dbReference type="GO" id="GO:0010181">
    <property type="term" value="F:FMN binding"/>
    <property type="evidence" value="ECO:0007669"/>
    <property type="project" value="UniProtKB-UniRule"/>
</dbReference>
<dbReference type="EMBL" id="ADHO01000117">
    <property type="protein sequence ID" value="EFX41914.1"/>
    <property type="molecule type" value="Genomic_DNA"/>
</dbReference>
<feature type="binding site" evidence="3">
    <location>
        <begin position="336"/>
        <end position="339"/>
    </location>
    <ligand>
        <name>CTP</name>
        <dbReference type="ChEBI" id="CHEBI:37563"/>
    </ligand>
</feature>
<protein>
    <recommendedName>
        <fullName evidence="3">Coenzyme A biosynthesis bifunctional protein CoaBC</fullName>
    </recommendedName>
    <alternativeName>
        <fullName evidence="3">DNA/pantothenate metabolism flavoprotein</fullName>
    </alternativeName>
    <alternativeName>
        <fullName evidence="3">Phosphopantothenoylcysteine synthetase/decarboxylase</fullName>
        <shortName evidence="3">PPCS-PPCDC</shortName>
    </alternativeName>
    <domain>
        <recommendedName>
            <fullName evidence="3">Phosphopantothenoylcysteine decarboxylase</fullName>
            <shortName evidence="3">PPC decarboxylase</shortName>
            <shortName evidence="3">PPC-DC</shortName>
            <ecNumber evidence="3">4.1.1.36</ecNumber>
        </recommendedName>
        <alternativeName>
            <fullName evidence="3">CoaC</fullName>
        </alternativeName>
    </domain>
    <domain>
        <recommendedName>
            <fullName evidence="3">Phosphopantothenate--cysteine ligase</fullName>
            <ecNumber evidence="3">6.3.2.5</ecNumber>
        </recommendedName>
        <alternativeName>
            <fullName evidence="3">CoaB</fullName>
        </alternativeName>
        <alternativeName>
            <fullName evidence="3">Phosphopantothenoylcysteine synthetase</fullName>
            <shortName evidence="3">PPC synthetase</shortName>
            <shortName evidence="3">PPC-S</shortName>
        </alternativeName>
    </domain>
</protein>
<keyword evidence="3" id="KW-0511">Multifunctional enzyme</keyword>
<dbReference type="GO" id="GO:0004633">
    <property type="term" value="F:phosphopantothenoylcysteine decarboxylase activity"/>
    <property type="evidence" value="ECO:0007669"/>
    <property type="project" value="UniProtKB-UniRule"/>
</dbReference>
<feature type="binding site" evidence="3">
    <location>
        <position position="350"/>
    </location>
    <ligand>
        <name>CTP</name>
        <dbReference type="ChEBI" id="CHEBI:37563"/>
    </ligand>
</feature>
<feature type="domain" description="DNA/pantothenate metabolism flavoprotein C-terminal" evidence="6">
    <location>
        <begin position="215"/>
        <end position="422"/>
    </location>
</feature>
<keyword evidence="1 3" id="KW-0210">Decarboxylase</keyword>
<comment type="caution">
    <text evidence="7">The sequence shown here is derived from an EMBL/GenBank/DDBJ whole genome shotgun (WGS) entry which is preliminary data.</text>
</comment>
<comment type="function">
    <text evidence="3">Catalyzes two sequential steps in the biosynthesis of coenzyme A. In the first step cysteine is conjugated to 4'-phosphopantothenate to form 4-phosphopantothenoylcysteine. In the second step the latter compound is decarboxylated to form 4'-phosphopantotheine.</text>
</comment>
<keyword evidence="2 3" id="KW-0456">Lyase</keyword>
<accession>E7G3Y5</accession>
<dbReference type="AlphaFoldDB" id="E7G3Y5"/>
<comment type="similarity">
    <text evidence="3 4">In the C-terminal section; belongs to the PPC synthetase family.</text>
</comment>
<comment type="cofactor">
    <cofactor evidence="3">
        <name>FMN</name>
        <dbReference type="ChEBI" id="CHEBI:58210"/>
    </cofactor>
    <text evidence="3">Binds 1 FMN per subunit.</text>
</comment>
<feature type="region of interest" description="Phosphopantothenate--cysteine ligase" evidence="3">
    <location>
        <begin position="219"/>
        <end position="428"/>
    </location>
</feature>
<dbReference type="GO" id="GO:0015937">
    <property type="term" value="P:coenzyme A biosynthetic process"/>
    <property type="evidence" value="ECO:0007669"/>
    <property type="project" value="UniProtKB-UniRule"/>
</dbReference>
<gene>
    <name evidence="7" type="primary">dfp</name>
    <name evidence="3" type="synonym">coaBC</name>
    <name evidence="7" type="ORF">HSUHS5_0676</name>
</gene>
<evidence type="ECO:0000256" key="4">
    <source>
        <dbReference type="RuleBase" id="RU364078"/>
    </source>
</evidence>
<proteinExistence type="inferred from homology"/>
<dbReference type="EC" id="6.3.2.5" evidence="3"/>
<comment type="cofactor">
    <cofactor evidence="3">
        <name>Mg(2+)</name>
        <dbReference type="ChEBI" id="CHEBI:18420"/>
    </cofactor>
</comment>
<dbReference type="InterPro" id="IPR007085">
    <property type="entry name" value="DNA/pantothenate-metab_flavo_C"/>
</dbReference>
<comment type="caution">
    <text evidence="3">Lacks conserved residue(s) required for the propagation of feature annotation.</text>
</comment>
<dbReference type="GO" id="GO:0046872">
    <property type="term" value="F:metal ion binding"/>
    <property type="evidence" value="ECO:0007669"/>
    <property type="project" value="UniProtKB-KW"/>
</dbReference>
<comment type="pathway">
    <text evidence="3 4">Cofactor biosynthesis; coenzyme A biosynthesis; CoA from (R)-pantothenate: step 3/5.</text>
</comment>
<feature type="active site" description="Proton donor" evidence="3">
    <location>
        <position position="186"/>
    </location>
</feature>
<dbReference type="InterPro" id="IPR003382">
    <property type="entry name" value="Flavoprotein"/>
</dbReference>
<dbReference type="GO" id="GO:0015941">
    <property type="term" value="P:pantothenate catabolic process"/>
    <property type="evidence" value="ECO:0007669"/>
    <property type="project" value="InterPro"/>
</dbReference>